<dbReference type="GO" id="GO:0016614">
    <property type="term" value="F:oxidoreductase activity, acting on CH-OH group of donors"/>
    <property type="evidence" value="ECO:0007669"/>
    <property type="project" value="InterPro"/>
</dbReference>
<comment type="subunit">
    <text evidence="3">Monomer.</text>
</comment>
<gene>
    <name evidence="5" type="ORF">D9619_006190</name>
</gene>
<reference evidence="5 6" key="1">
    <citation type="journal article" date="2020" name="ISME J.">
        <title>Uncovering the hidden diversity of litter-decomposition mechanisms in mushroom-forming fungi.</title>
        <authorList>
            <person name="Floudas D."/>
            <person name="Bentzer J."/>
            <person name="Ahren D."/>
            <person name="Johansson T."/>
            <person name="Persson P."/>
            <person name="Tunlid A."/>
        </authorList>
    </citation>
    <scope>NUCLEOTIDE SEQUENCE [LARGE SCALE GENOMIC DNA]</scope>
    <source>
        <strain evidence="5 6">CBS 101986</strain>
    </source>
</reference>
<keyword evidence="6" id="KW-1185">Reference proteome</keyword>
<dbReference type="EMBL" id="JAACJJ010000042">
    <property type="protein sequence ID" value="KAF5316805.1"/>
    <property type="molecule type" value="Genomic_DNA"/>
</dbReference>
<protein>
    <recommendedName>
        <fullName evidence="4">Glucose-methanol-choline oxidoreductase C-terminal domain-containing protein</fullName>
    </recommendedName>
</protein>
<dbReference type="AlphaFoldDB" id="A0A8H5B4V7"/>
<feature type="domain" description="Glucose-methanol-choline oxidoreductase C-terminal" evidence="4">
    <location>
        <begin position="153"/>
        <end position="288"/>
    </location>
</feature>
<dbReference type="PANTHER" id="PTHR11552">
    <property type="entry name" value="GLUCOSE-METHANOL-CHOLINE GMC OXIDOREDUCTASE"/>
    <property type="match status" value="1"/>
</dbReference>
<evidence type="ECO:0000313" key="5">
    <source>
        <dbReference type="EMBL" id="KAF5316805.1"/>
    </source>
</evidence>
<evidence type="ECO:0000256" key="3">
    <source>
        <dbReference type="ARBA" id="ARBA00011245"/>
    </source>
</evidence>
<dbReference type="InterPro" id="IPR007867">
    <property type="entry name" value="GMC_OxRtase_C"/>
</dbReference>
<dbReference type="OrthoDB" id="269227at2759"/>
<comment type="cofactor">
    <cofactor evidence="1">
        <name>FAD</name>
        <dbReference type="ChEBI" id="CHEBI:57692"/>
    </cofactor>
</comment>
<sequence>MTRVSFQSPLESSDRVLYQEKFRREVIVCAGPIAALQILLLSKTTSGLESCTTYLPPTPCTSCKIAAPELFSSSSAILHLAKVSSWHPLPSFPSSLTPPAFDDLGNIVKFKSDNRGPSGLPDLEILPVYFNYSDPPVPFEDVVFSLNVGLMRPASRGSVSLASANPLDGLVCDLAFLTDTVDFAVLRKGIKLAKRIGEKMRERGMSLKDLYMPESESDADLDAFVCKTARTKYHYGCTCRMAPENDVRPGVVDDELRVHGVKNLRIADTSLIPDMTAAHLQAPAIMIAEKCADMVKAACC</sequence>
<comment type="similarity">
    <text evidence="2">Belongs to the GMC oxidoreductase family.</text>
</comment>
<organism evidence="5 6">
    <name type="scientific">Psilocybe cf. subviscida</name>
    <dbReference type="NCBI Taxonomy" id="2480587"/>
    <lineage>
        <taxon>Eukaryota</taxon>
        <taxon>Fungi</taxon>
        <taxon>Dikarya</taxon>
        <taxon>Basidiomycota</taxon>
        <taxon>Agaricomycotina</taxon>
        <taxon>Agaricomycetes</taxon>
        <taxon>Agaricomycetidae</taxon>
        <taxon>Agaricales</taxon>
        <taxon>Agaricineae</taxon>
        <taxon>Strophariaceae</taxon>
        <taxon>Psilocybe</taxon>
    </lineage>
</organism>
<proteinExistence type="inferred from homology"/>
<dbReference type="InterPro" id="IPR012132">
    <property type="entry name" value="GMC_OxRdtase"/>
</dbReference>
<dbReference type="SUPFAM" id="SSF54373">
    <property type="entry name" value="FAD-linked reductases, C-terminal domain"/>
    <property type="match status" value="1"/>
</dbReference>
<evidence type="ECO:0000256" key="2">
    <source>
        <dbReference type="ARBA" id="ARBA00010790"/>
    </source>
</evidence>
<name>A0A8H5B4V7_9AGAR</name>
<dbReference type="InterPro" id="IPR036188">
    <property type="entry name" value="FAD/NAD-bd_sf"/>
</dbReference>
<accession>A0A8H5B4V7</accession>
<evidence type="ECO:0000313" key="6">
    <source>
        <dbReference type="Proteomes" id="UP000567179"/>
    </source>
</evidence>
<evidence type="ECO:0000256" key="1">
    <source>
        <dbReference type="ARBA" id="ARBA00001974"/>
    </source>
</evidence>
<dbReference type="Gene3D" id="3.50.50.60">
    <property type="entry name" value="FAD/NAD(P)-binding domain"/>
    <property type="match status" value="1"/>
</dbReference>
<dbReference type="Proteomes" id="UP000567179">
    <property type="component" value="Unassembled WGS sequence"/>
</dbReference>
<dbReference type="Pfam" id="PF05199">
    <property type="entry name" value="GMC_oxred_C"/>
    <property type="match status" value="1"/>
</dbReference>
<dbReference type="PANTHER" id="PTHR11552:SF219">
    <property type="entry name" value="GLUCOSE-METHANOL-CHOLINE OXIDOREDUCTASE N-TERMINAL DOMAIN-CONTAINING PROTEIN"/>
    <property type="match status" value="1"/>
</dbReference>
<comment type="caution">
    <text evidence="5">The sequence shown here is derived from an EMBL/GenBank/DDBJ whole genome shotgun (WGS) entry which is preliminary data.</text>
</comment>
<dbReference type="GO" id="GO:0050660">
    <property type="term" value="F:flavin adenine dinucleotide binding"/>
    <property type="evidence" value="ECO:0007669"/>
    <property type="project" value="InterPro"/>
</dbReference>
<evidence type="ECO:0000259" key="4">
    <source>
        <dbReference type="Pfam" id="PF05199"/>
    </source>
</evidence>
<dbReference type="SUPFAM" id="SSF51905">
    <property type="entry name" value="FAD/NAD(P)-binding domain"/>
    <property type="match status" value="1"/>
</dbReference>